<evidence type="ECO:0000256" key="3">
    <source>
        <dbReference type="ARBA" id="ARBA00022679"/>
    </source>
</evidence>
<evidence type="ECO:0000259" key="8">
    <source>
        <dbReference type="Pfam" id="PF22931"/>
    </source>
</evidence>
<accession>A0ABN8PVH7</accession>
<keyword evidence="7" id="KW-0829">Tyrosine-protein kinase</keyword>
<keyword evidence="3" id="KW-0808">Transferase</keyword>
<evidence type="ECO:0000313" key="9">
    <source>
        <dbReference type="EMBL" id="CAH3151564.1"/>
    </source>
</evidence>
<evidence type="ECO:0000256" key="4">
    <source>
        <dbReference type="ARBA" id="ARBA00022741"/>
    </source>
</evidence>
<dbReference type="SUPFAM" id="SSF47769">
    <property type="entry name" value="SAM/Pointed domain"/>
    <property type="match status" value="1"/>
</dbReference>
<name>A0ABN8PVH7_9CNID</name>
<reference evidence="9 10" key="1">
    <citation type="submission" date="2022-05" db="EMBL/GenBank/DDBJ databases">
        <authorList>
            <consortium name="Genoscope - CEA"/>
            <person name="William W."/>
        </authorList>
    </citation>
    <scope>NUCLEOTIDE SEQUENCE [LARGE SCALE GENOMIC DNA]</scope>
</reference>
<dbReference type="InterPro" id="IPR013761">
    <property type="entry name" value="SAM/pointed_sf"/>
</dbReference>
<keyword evidence="10" id="KW-1185">Reference proteome</keyword>
<keyword evidence="6" id="KW-0067">ATP-binding</keyword>
<keyword evidence="4" id="KW-0547">Nucleotide-binding</keyword>
<dbReference type="EMBL" id="CALNXK010000091">
    <property type="protein sequence ID" value="CAH3151564.1"/>
    <property type="molecule type" value="Genomic_DNA"/>
</dbReference>
<protein>
    <recommendedName>
        <fullName evidence="1">non-specific protein-tyrosine kinase</fullName>
        <ecNumber evidence="1">2.7.10.2</ecNumber>
    </recommendedName>
</protein>
<proteinExistence type="predicted"/>
<dbReference type="EC" id="2.7.10.2" evidence="1"/>
<evidence type="ECO:0000256" key="6">
    <source>
        <dbReference type="ARBA" id="ARBA00022840"/>
    </source>
</evidence>
<dbReference type="InterPro" id="IPR055175">
    <property type="entry name" value="ACK/TNK-like_SAM"/>
</dbReference>
<feature type="domain" description="ACK/TNK-like SAM" evidence="8">
    <location>
        <begin position="17"/>
        <end position="68"/>
    </location>
</feature>
<dbReference type="Pfam" id="PF22931">
    <property type="entry name" value="SAM_TNK"/>
    <property type="match status" value="1"/>
</dbReference>
<evidence type="ECO:0000313" key="10">
    <source>
        <dbReference type="Proteomes" id="UP001159405"/>
    </source>
</evidence>
<evidence type="ECO:0000256" key="5">
    <source>
        <dbReference type="ARBA" id="ARBA00022777"/>
    </source>
</evidence>
<gene>
    <name evidence="9" type="ORF">PLOB_00048660</name>
</gene>
<dbReference type="Gene3D" id="1.10.150.50">
    <property type="entry name" value="Transcription Factor, Ets-1"/>
    <property type="match status" value="1"/>
</dbReference>
<keyword evidence="5" id="KW-0418">Kinase</keyword>
<keyword evidence="2" id="KW-0728">SH3 domain</keyword>
<dbReference type="CDD" id="cd09487">
    <property type="entry name" value="SAM_superfamily"/>
    <property type="match status" value="1"/>
</dbReference>
<organism evidence="9 10">
    <name type="scientific">Porites lobata</name>
    <dbReference type="NCBI Taxonomy" id="104759"/>
    <lineage>
        <taxon>Eukaryota</taxon>
        <taxon>Metazoa</taxon>
        <taxon>Cnidaria</taxon>
        <taxon>Anthozoa</taxon>
        <taxon>Hexacorallia</taxon>
        <taxon>Scleractinia</taxon>
        <taxon>Fungiina</taxon>
        <taxon>Poritidae</taxon>
        <taxon>Porites</taxon>
    </lineage>
</organism>
<evidence type="ECO:0000256" key="2">
    <source>
        <dbReference type="ARBA" id="ARBA00022443"/>
    </source>
</evidence>
<evidence type="ECO:0000256" key="1">
    <source>
        <dbReference type="ARBA" id="ARBA00011903"/>
    </source>
</evidence>
<dbReference type="Proteomes" id="UP001159405">
    <property type="component" value="Unassembled WGS sequence"/>
</dbReference>
<sequence length="230" mass="26310">MVENTSSPGKEGKSYFLEWLKSCSLEKYYQAFTTMGISEIGHLEDIQEEDALALRLSHIEFRRLTRMYGEYKQQQARKSSLQEKVSPTAFRPSSSSTVVALPKGMKGFFQTRDGLETYSECELWCRKERAKRNDLLIAFAKSPVIDQWTPYYKKQSVYGLLQINELKYPQIVALKSSSSAPRHSHYEHLCKFVEGCEDALGMAKAKMMKCKQEMDATLKDGSTGKQIREG</sequence>
<evidence type="ECO:0000256" key="7">
    <source>
        <dbReference type="ARBA" id="ARBA00023137"/>
    </source>
</evidence>
<comment type="caution">
    <text evidence="9">The sequence shown here is derived from an EMBL/GenBank/DDBJ whole genome shotgun (WGS) entry which is preliminary data.</text>
</comment>